<evidence type="ECO:0000256" key="2">
    <source>
        <dbReference type="ARBA" id="ARBA00004236"/>
    </source>
</evidence>
<evidence type="ECO:0000256" key="4">
    <source>
        <dbReference type="ARBA" id="ARBA00022475"/>
    </source>
</evidence>
<protein>
    <recommendedName>
        <fullName evidence="3">histidine kinase</fullName>
        <ecNumber evidence="3">2.7.13.3</ecNumber>
    </recommendedName>
</protein>
<dbReference type="PROSITE" id="PS50112">
    <property type="entry name" value="PAS"/>
    <property type="match status" value="1"/>
</dbReference>
<keyword evidence="6" id="KW-0808">Transferase</keyword>
<dbReference type="InterPro" id="IPR004358">
    <property type="entry name" value="Sig_transdc_His_kin-like_C"/>
</dbReference>
<feature type="domain" description="Histidine kinase" evidence="13">
    <location>
        <begin position="671"/>
        <end position="890"/>
    </location>
</feature>
<evidence type="ECO:0000313" key="17">
    <source>
        <dbReference type="Proteomes" id="UP001161325"/>
    </source>
</evidence>
<proteinExistence type="predicted"/>
<dbReference type="EMBL" id="BRXS01000005">
    <property type="protein sequence ID" value="GLC26911.1"/>
    <property type="molecule type" value="Genomic_DNA"/>
</dbReference>
<name>A0AA37QBY0_9BACT</name>
<keyword evidence="17" id="KW-1185">Reference proteome</keyword>
<feature type="domain" description="PAC" evidence="15">
    <location>
        <begin position="316"/>
        <end position="370"/>
    </location>
</feature>
<sequence length="890" mass="96931">MPSVAVLVAPDAPRYTVAAATDAFCAAARIPRPALAGRSLGDALGDGAIGGDASALRDALAEALRTGAPTARPRVTPVAGPDGVVSWLLVVLDDAPADVPPVAAPSGEAGYRALFEAMDQGFCIVEMLFDGDRPVDYRFVDANAAFAQQTGLVGALGRTARALVPDLEMEWVERYGHVAVTGEAGRFQSGSDAMGRWFDVFAFRVGAPQERRVAILFTDVSAMRQAEAERARLVAAVSAERERLRAIILHMPAPVALLMGPEHRHALVNAAFRRISGGGRDVTGLTVREAFPELDGQGVIERFDRVFATGEPWVGRETHIRYDRDGTGPRDTWFDVRFEPVRDASGAVIGILNFAVDVTEQVLARREVERLLAESERARDDEASARQHADAVLRSIADAFYLVDREWRFTYVNDAAEPLLQTTREALLGRTLWEAFPGVVGSPFEGPYREAMATGRHTSAEAYFPPLGTWFDVQTYAWAGGLMVHFRDIGERKAAEAERERLLQQLGIERARLEEVFRRAPSFAVVYRGPAHVYEFVNEAYYALVGRRALLGRPLDEAIPEAREQGFAALLDRVKETGEPWEGRESPVWLERTPGAPRELRYVDMVFQPLAEADGARTGVLAHGVDITEQVLARREVERLLTESERARAEAEAARREAEAANRAKADFLATMSHELRTPLNAIGGYAELMEMGIRGPVTPQQVEDLRRIQASQLHLLGLVNEVLNYARIETGTVRYQLTDVPLAAVVASVEPLVAPQLAAKGLAFAVALCDPAPVAHADREKVRQVLLNLLSNAVKFTDAPGRVEVACECGDDRVLVHVRDTGIGIAREELERVFEPFVQVNASLTRTAEGTGLGLAISRDLARGMGGDLTARSTPGVGSTFTLALPAAR</sequence>
<gene>
    <name evidence="16" type="ORF">rosag_34240</name>
</gene>
<dbReference type="Pfam" id="PF00512">
    <property type="entry name" value="HisKA"/>
    <property type="match status" value="1"/>
</dbReference>
<dbReference type="Proteomes" id="UP001161325">
    <property type="component" value="Unassembled WGS sequence"/>
</dbReference>
<feature type="coiled-coil region" evidence="12">
    <location>
        <begin position="634"/>
        <end position="671"/>
    </location>
</feature>
<dbReference type="Pfam" id="PF02518">
    <property type="entry name" value="HATPase_c"/>
    <property type="match status" value="1"/>
</dbReference>
<dbReference type="PANTHER" id="PTHR43711:SF26">
    <property type="entry name" value="SENSOR HISTIDINE KINASE RCSC"/>
    <property type="match status" value="1"/>
</dbReference>
<keyword evidence="5" id="KW-0597">Phosphoprotein</keyword>
<dbReference type="PRINTS" id="PR00344">
    <property type="entry name" value="BCTRLSENSOR"/>
</dbReference>
<dbReference type="AlphaFoldDB" id="A0AA37QBY0"/>
<dbReference type="SUPFAM" id="SSF55874">
    <property type="entry name" value="ATPase domain of HSP90 chaperone/DNA topoisomerase II/histidine kinase"/>
    <property type="match status" value="1"/>
</dbReference>
<dbReference type="InterPro" id="IPR003594">
    <property type="entry name" value="HATPase_dom"/>
</dbReference>
<evidence type="ECO:0000256" key="1">
    <source>
        <dbReference type="ARBA" id="ARBA00000085"/>
    </source>
</evidence>
<dbReference type="SMART" id="SM00091">
    <property type="entry name" value="PAS"/>
    <property type="match status" value="3"/>
</dbReference>
<dbReference type="CDD" id="cd00082">
    <property type="entry name" value="HisKA"/>
    <property type="match status" value="1"/>
</dbReference>
<dbReference type="CDD" id="cd16922">
    <property type="entry name" value="HATPase_EvgS-ArcB-TorS-like"/>
    <property type="match status" value="1"/>
</dbReference>
<dbReference type="InterPro" id="IPR035965">
    <property type="entry name" value="PAS-like_dom_sf"/>
</dbReference>
<feature type="domain" description="PAS" evidence="14">
    <location>
        <begin position="385"/>
        <end position="432"/>
    </location>
</feature>
<dbReference type="Pfam" id="PF13188">
    <property type="entry name" value="PAS_8"/>
    <property type="match status" value="1"/>
</dbReference>
<evidence type="ECO:0000313" key="16">
    <source>
        <dbReference type="EMBL" id="GLC26911.1"/>
    </source>
</evidence>
<evidence type="ECO:0000256" key="11">
    <source>
        <dbReference type="ARBA" id="ARBA00023136"/>
    </source>
</evidence>
<dbReference type="SUPFAM" id="SSF47384">
    <property type="entry name" value="Homodimeric domain of signal transducing histidine kinase"/>
    <property type="match status" value="1"/>
</dbReference>
<organism evidence="16 17">
    <name type="scientific">Roseisolibacter agri</name>
    <dbReference type="NCBI Taxonomy" id="2014610"/>
    <lineage>
        <taxon>Bacteria</taxon>
        <taxon>Pseudomonadati</taxon>
        <taxon>Gemmatimonadota</taxon>
        <taxon>Gemmatimonadia</taxon>
        <taxon>Gemmatimonadales</taxon>
        <taxon>Gemmatimonadaceae</taxon>
        <taxon>Roseisolibacter</taxon>
    </lineage>
</organism>
<evidence type="ECO:0000259" key="15">
    <source>
        <dbReference type="PROSITE" id="PS50113"/>
    </source>
</evidence>
<dbReference type="InterPro" id="IPR036890">
    <property type="entry name" value="HATPase_C_sf"/>
</dbReference>
<dbReference type="EC" id="2.7.13.3" evidence="3"/>
<evidence type="ECO:0000259" key="13">
    <source>
        <dbReference type="PROSITE" id="PS50109"/>
    </source>
</evidence>
<dbReference type="SMART" id="SM00387">
    <property type="entry name" value="HATPase_c"/>
    <property type="match status" value="1"/>
</dbReference>
<keyword evidence="10" id="KW-0902">Two-component regulatory system</keyword>
<dbReference type="InterPro" id="IPR000700">
    <property type="entry name" value="PAS-assoc_C"/>
</dbReference>
<comment type="catalytic activity">
    <reaction evidence="1">
        <text>ATP + protein L-histidine = ADP + protein N-phospho-L-histidine.</text>
        <dbReference type="EC" id="2.7.13.3"/>
    </reaction>
</comment>
<dbReference type="SMART" id="SM00388">
    <property type="entry name" value="HisKA"/>
    <property type="match status" value="1"/>
</dbReference>
<evidence type="ECO:0000256" key="5">
    <source>
        <dbReference type="ARBA" id="ARBA00022553"/>
    </source>
</evidence>
<dbReference type="SUPFAM" id="SSF55785">
    <property type="entry name" value="PYP-like sensor domain (PAS domain)"/>
    <property type="match status" value="3"/>
</dbReference>
<accession>A0AA37QBY0</accession>
<keyword evidence="9" id="KW-0067">ATP-binding</keyword>
<dbReference type="InterPro" id="IPR005467">
    <property type="entry name" value="His_kinase_dom"/>
</dbReference>
<comment type="caution">
    <text evidence="16">The sequence shown here is derived from an EMBL/GenBank/DDBJ whole genome shotgun (WGS) entry which is preliminary data.</text>
</comment>
<keyword evidence="4" id="KW-1003">Cell membrane</keyword>
<evidence type="ECO:0000259" key="14">
    <source>
        <dbReference type="PROSITE" id="PS50112"/>
    </source>
</evidence>
<comment type="subcellular location">
    <subcellularLocation>
        <location evidence="2">Cell membrane</location>
    </subcellularLocation>
</comment>
<keyword evidence="7" id="KW-0547">Nucleotide-binding</keyword>
<evidence type="ECO:0000256" key="8">
    <source>
        <dbReference type="ARBA" id="ARBA00022777"/>
    </source>
</evidence>
<evidence type="ECO:0000256" key="7">
    <source>
        <dbReference type="ARBA" id="ARBA00022741"/>
    </source>
</evidence>
<dbReference type="NCBIfam" id="TIGR00229">
    <property type="entry name" value="sensory_box"/>
    <property type="match status" value="1"/>
</dbReference>
<dbReference type="InterPro" id="IPR000014">
    <property type="entry name" value="PAS"/>
</dbReference>
<dbReference type="Gene3D" id="3.30.565.10">
    <property type="entry name" value="Histidine kinase-like ATPase, C-terminal domain"/>
    <property type="match status" value="1"/>
</dbReference>
<evidence type="ECO:0000256" key="9">
    <source>
        <dbReference type="ARBA" id="ARBA00022840"/>
    </source>
</evidence>
<keyword evidence="8" id="KW-0418">Kinase</keyword>
<dbReference type="PANTHER" id="PTHR43711">
    <property type="entry name" value="TWO-COMPONENT HISTIDINE KINASE"/>
    <property type="match status" value="1"/>
</dbReference>
<evidence type="ECO:0000256" key="10">
    <source>
        <dbReference type="ARBA" id="ARBA00023012"/>
    </source>
</evidence>
<evidence type="ECO:0000256" key="3">
    <source>
        <dbReference type="ARBA" id="ARBA00012438"/>
    </source>
</evidence>
<keyword evidence="11" id="KW-0472">Membrane</keyword>
<dbReference type="InterPro" id="IPR003661">
    <property type="entry name" value="HisK_dim/P_dom"/>
</dbReference>
<dbReference type="Pfam" id="PF08448">
    <property type="entry name" value="PAS_4"/>
    <property type="match status" value="3"/>
</dbReference>
<dbReference type="GO" id="GO:0005886">
    <property type="term" value="C:plasma membrane"/>
    <property type="evidence" value="ECO:0007669"/>
    <property type="project" value="UniProtKB-SubCell"/>
</dbReference>
<dbReference type="GO" id="GO:0005524">
    <property type="term" value="F:ATP binding"/>
    <property type="evidence" value="ECO:0007669"/>
    <property type="project" value="UniProtKB-KW"/>
</dbReference>
<evidence type="ECO:0000256" key="6">
    <source>
        <dbReference type="ARBA" id="ARBA00022679"/>
    </source>
</evidence>
<dbReference type="InterPro" id="IPR036097">
    <property type="entry name" value="HisK_dim/P_sf"/>
</dbReference>
<dbReference type="CDD" id="cd00130">
    <property type="entry name" value="PAS"/>
    <property type="match status" value="1"/>
</dbReference>
<dbReference type="InterPro" id="IPR013656">
    <property type="entry name" value="PAS_4"/>
</dbReference>
<dbReference type="InterPro" id="IPR050736">
    <property type="entry name" value="Sensor_HK_Regulatory"/>
</dbReference>
<dbReference type="FunFam" id="3.30.565.10:FF:000023">
    <property type="entry name" value="PAS domain-containing sensor histidine kinase"/>
    <property type="match status" value="1"/>
</dbReference>
<dbReference type="PROSITE" id="PS50113">
    <property type="entry name" value="PAC"/>
    <property type="match status" value="1"/>
</dbReference>
<keyword evidence="12" id="KW-0175">Coiled coil</keyword>
<dbReference type="PROSITE" id="PS50109">
    <property type="entry name" value="HIS_KIN"/>
    <property type="match status" value="1"/>
</dbReference>
<dbReference type="GO" id="GO:0000155">
    <property type="term" value="F:phosphorelay sensor kinase activity"/>
    <property type="evidence" value="ECO:0007669"/>
    <property type="project" value="InterPro"/>
</dbReference>
<reference evidence="16" key="1">
    <citation type="submission" date="2022-08" db="EMBL/GenBank/DDBJ databases">
        <title>Draft genome sequencing of Roseisolibacter agri AW1220.</title>
        <authorList>
            <person name="Tobiishi Y."/>
            <person name="Tonouchi A."/>
        </authorList>
    </citation>
    <scope>NUCLEOTIDE SEQUENCE</scope>
    <source>
        <strain evidence="16">AW1220</strain>
    </source>
</reference>
<dbReference type="Gene3D" id="1.10.287.130">
    <property type="match status" value="1"/>
</dbReference>
<dbReference type="Gene3D" id="3.30.450.20">
    <property type="entry name" value="PAS domain"/>
    <property type="match status" value="4"/>
</dbReference>
<evidence type="ECO:0000256" key="12">
    <source>
        <dbReference type="SAM" id="Coils"/>
    </source>
</evidence>